<sequence length="119" mass="13166">MDDDDLTTFTVQRVRYDEENGITLISGADDEEEPAGYFIIQIEKGDPDGPLIEIFGEDLTQADGVAALQIGLRHLLFAFDPKSLIGAEMPMVRIESQTEIPERARTRLAVAFGKRAKLA</sequence>
<dbReference type="OrthoDB" id="7993824at2"/>
<dbReference type="STRING" id="582675.SAMN05192565_105144"/>
<dbReference type="RefSeq" id="WP_091969991.1">
    <property type="nucleotide sequence ID" value="NZ_FOPM01000005.1"/>
</dbReference>
<protein>
    <submittedName>
        <fullName evidence="1">Uncharacterized protein</fullName>
    </submittedName>
</protein>
<name>A0A1I2SYT1_9HYPH</name>
<organism evidence="1 2">
    <name type="scientific">Methylobacterium gossipiicola</name>
    <dbReference type="NCBI Taxonomy" id="582675"/>
    <lineage>
        <taxon>Bacteria</taxon>
        <taxon>Pseudomonadati</taxon>
        <taxon>Pseudomonadota</taxon>
        <taxon>Alphaproteobacteria</taxon>
        <taxon>Hyphomicrobiales</taxon>
        <taxon>Methylobacteriaceae</taxon>
        <taxon>Methylobacterium</taxon>
    </lineage>
</organism>
<proteinExistence type="predicted"/>
<evidence type="ECO:0000313" key="2">
    <source>
        <dbReference type="Proteomes" id="UP000199229"/>
    </source>
</evidence>
<accession>A0A1I2SYT1</accession>
<evidence type="ECO:0000313" key="1">
    <source>
        <dbReference type="EMBL" id="SFG55121.1"/>
    </source>
</evidence>
<gene>
    <name evidence="1" type="ORF">SAMN05192565_105144</name>
</gene>
<dbReference type="EMBL" id="FOPM01000005">
    <property type="protein sequence ID" value="SFG55121.1"/>
    <property type="molecule type" value="Genomic_DNA"/>
</dbReference>
<keyword evidence="2" id="KW-1185">Reference proteome</keyword>
<reference evidence="2" key="1">
    <citation type="submission" date="2016-10" db="EMBL/GenBank/DDBJ databases">
        <authorList>
            <person name="Varghese N."/>
            <person name="Submissions S."/>
        </authorList>
    </citation>
    <scope>NUCLEOTIDE SEQUENCE [LARGE SCALE GENOMIC DNA]</scope>
    <source>
        <strain evidence="2">Gh-105</strain>
    </source>
</reference>
<dbReference type="AlphaFoldDB" id="A0A1I2SYT1"/>
<dbReference type="Proteomes" id="UP000199229">
    <property type="component" value="Unassembled WGS sequence"/>
</dbReference>